<accession>A0A0E9QZT2</accession>
<name>A0A0E9QZT2_ANGAN</name>
<dbReference type="AlphaFoldDB" id="A0A0E9QZT2"/>
<proteinExistence type="predicted"/>
<reference evidence="1" key="1">
    <citation type="submission" date="2014-11" db="EMBL/GenBank/DDBJ databases">
        <authorList>
            <person name="Amaro Gonzalez C."/>
        </authorList>
    </citation>
    <scope>NUCLEOTIDE SEQUENCE</scope>
</reference>
<sequence>MEIPLPLGGIVLRSWTPLTPHPSTLLYCHSLYELPLYQQ</sequence>
<reference evidence="1" key="2">
    <citation type="journal article" date="2015" name="Fish Shellfish Immunol.">
        <title>Early steps in the European eel (Anguilla anguilla)-Vibrio vulnificus interaction in the gills: Role of the RtxA13 toxin.</title>
        <authorList>
            <person name="Callol A."/>
            <person name="Pajuelo D."/>
            <person name="Ebbesson L."/>
            <person name="Teles M."/>
            <person name="MacKenzie S."/>
            <person name="Amaro C."/>
        </authorList>
    </citation>
    <scope>NUCLEOTIDE SEQUENCE</scope>
</reference>
<dbReference type="EMBL" id="GBXM01086136">
    <property type="protein sequence ID" value="JAH22441.1"/>
    <property type="molecule type" value="Transcribed_RNA"/>
</dbReference>
<evidence type="ECO:0000313" key="1">
    <source>
        <dbReference type="EMBL" id="JAH22441.1"/>
    </source>
</evidence>
<protein>
    <submittedName>
        <fullName evidence="1">Uncharacterized protein</fullName>
    </submittedName>
</protein>
<organism evidence="1">
    <name type="scientific">Anguilla anguilla</name>
    <name type="common">European freshwater eel</name>
    <name type="synonym">Muraena anguilla</name>
    <dbReference type="NCBI Taxonomy" id="7936"/>
    <lineage>
        <taxon>Eukaryota</taxon>
        <taxon>Metazoa</taxon>
        <taxon>Chordata</taxon>
        <taxon>Craniata</taxon>
        <taxon>Vertebrata</taxon>
        <taxon>Euteleostomi</taxon>
        <taxon>Actinopterygii</taxon>
        <taxon>Neopterygii</taxon>
        <taxon>Teleostei</taxon>
        <taxon>Anguilliformes</taxon>
        <taxon>Anguillidae</taxon>
        <taxon>Anguilla</taxon>
    </lineage>
</organism>